<comment type="caution">
    <text evidence="1">The sequence shown here is derived from an EMBL/GenBank/DDBJ whole genome shotgun (WGS) entry which is preliminary data.</text>
</comment>
<gene>
    <name evidence="1" type="ORF">TPSD3_02045</name>
</gene>
<dbReference type="Proteomes" id="UP000194798">
    <property type="component" value="Unassembled WGS sequence"/>
</dbReference>
<name>A0A251XAK1_9GAMM</name>
<organism evidence="1 2">
    <name type="scientific">Thioflexithrix psekupsensis</name>
    <dbReference type="NCBI Taxonomy" id="1570016"/>
    <lineage>
        <taxon>Bacteria</taxon>
        <taxon>Pseudomonadati</taxon>
        <taxon>Pseudomonadota</taxon>
        <taxon>Gammaproteobacteria</taxon>
        <taxon>Thiotrichales</taxon>
        <taxon>Thioflexithrix</taxon>
    </lineage>
</organism>
<evidence type="ECO:0000313" key="2">
    <source>
        <dbReference type="Proteomes" id="UP000194798"/>
    </source>
</evidence>
<reference evidence="1 2" key="1">
    <citation type="submission" date="2016-12" db="EMBL/GenBank/DDBJ databases">
        <title>Thioflexothrix psekupsii D3 genome sequencing and assembly.</title>
        <authorList>
            <person name="Fomenkov A."/>
            <person name="Vincze T."/>
            <person name="Grabovich M."/>
            <person name="Anton B.P."/>
            <person name="Dubinina G."/>
            <person name="Orlova M."/>
            <person name="Belousova E."/>
            <person name="Roberts R.J."/>
        </authorList>
    </citation>
    <scope>NUCLEOTIDE SEQUENCE [LARGE SCALE GENOMIC DNA]</scope>
    <source>
        <strain evidence="1">D3</strain>
    </source>
</reference>
<accession>A0A251XAK1</accession>
<proteinExistence type="predicted"/>
<sequence>MMWKGLHGQLVRLLLNNKRENHFLSLSLNYLFFRQNGYKNQRKKNEDLMKLRNFLKKWG</sequence>
<protein>
    <submittedName>
        <fullName evidence="1">Uncharacterized protein</fullName>
    </submittedName>
</protein>
<dbReference type="EMBL" id="MSLT01000006">
    <property type="protein sequence ID" value="OUD15333.1"/>
    <property type="molecule type" value="Genomic_DNA"/>
</dbReference>
<dbReference type="AlphaFoldDB" id="A0A251XAK1"/>
<keyword evidence="2" id="KW-1185">Reference proteome</keyword>
<evidence type="ECO:0000313" key="1">
    <source>
        <dbReference type="EMBL" id="OUD15333.1"/>
    </source>
</evidence>